<dbReference type="Proteomes" id="UP000757435">
    <property type="component" value="Unassembled WGS sequence"/>
</dbReference>
<reference evidence="2" key="2">
    <citation type="journal article" date="2022" name="Microbiol. Resour. Announc.">
        <title>Metagenome Sequencing to Explore Phylogenomics of Terrestrial Cyanobacteria.</title>
        <authorList>
            <person name="Ward R.D."/>
            <person name="Stajich J.E."/>
            <person name="Johansen J.R."/>
            <person name="Huntemann M."/>
            <person name="Clum A."/>
            <person name="Foster B."/>
            <person name="Foster B."/>
            <person name="Roux S."/>
            <person name="Palaniappan K."/>
            <person name="Varghese N."/>
            <person name="Mukherjee S."/>
            <person name="Reddy T.B.K."/>
            <person name="Daum C."/>
            <person name="Copeland A."/>
            <person name="Chen I.A."/>
            <person name="Ivanova N.N."/>
            <person name="Kyrpides N.C."/>
            <person name="Shapiro N."/>
            <person name="Eloe-Fadrosh E.A."/>
            <person name="Pietrasiak N."/>
        </authorList>
    </citation>
    <scope>NUCLEOTIDE SEQUENCE</scope>
    <source>
        <strain evidence="2">UHER 2000/2452</strain>
    </source>
</reference>
<dbReference type="AlphaFoldDB" id="A0A951QHK4"/>
<feature type="region of interest" description="Disordered" evidence="1">
    <location>
        <begin position="39"/>
        <end position="68"/>
    </location>
</feature>
<evidence type="ECO:0000313" key="2">
    <source>
        <dbReference type="EMBL" id="MBW4661920.1"/>
    </source>
</evidence>
<evidence type="ECO:0000256" key="1">
    <source>
        <dbReference type="SAM" id="MobiDB-lite"/>
    </source>
</evidence>
<feature type="non-terminal residue" evidence="2">
    <location>
        <position position="1"/>
    </location>
</feature>
<evidence type="ECO:0000313" key="3">
    <source>
        <dbReference type="Proteomes" id="UP000757435"/>
    </source>
</evidence>
<dbReference type="EMBL" id="JAHHHD010000050">
    <property type="protein sequence ID" value="MBW4661920.1"/>
    <property type="molecule type" value="Genomic_DNA"/>
</dbReference>
<sequence>LFLGELLTESIPNPHSDVELGVSATILKARHSLFCKFSDKSNENDSTQTPIHLASNKNVSTDNENVPI</sequence>
<comment type="caution">
    <text evidence="2">The sequence shown here is derived from an EMBL/GenBank/DDBJ whole genome shotgun (WGS) entry which is preliminary data.</text>
</comment>
<organism evidence="2 3">
    <name type="scientific">Drouetiella hepatica Uher 2000/2452</name>
    <dbReference type="NCBI Taxonomy" id="904376"/>
    <lineage>
        <taxon>Bacteria</taxon>
        <taxon>Bacillati</taxon>
        <taxon>Cyanobacteriota</taxon>
        <taxon>Cyanophyceae</taxon>
        <taxon>Oculatellales</taxon>
        <taxon>Oculatellaceae</taxon>
        <taxon>Drouetiella</taxon>
    </lineage>
</organism>
<reference evidence="2" key="1">
    <citation type="submission" date="2021-05" db="EMBL/GenBank/DDBJ databases">
        <authorList>
            <person name="Pietrasiak N."/>
            <person name="Ward R."/>
            <person name="Stajich J.E."/>
            <person name="Kurbessoian T."/>
        </authorList>
    </citation>
    <scope>NUCLEOTIDE SEQUENCE</scope>
    <source>
        <strain evidence="2">UHER 2000/2452</strain>
    </source>
</reference>
<feature type="compositionally biased region" description="Polar residues" evidence="1">
    <location>
        <begin position="44"/>
        <end position="68"/>
    </location>
</feature>
<protein>
    <submittedName>
        <fullName evidence="2">Uncharacterized protein</fullName>
    </submittedName>
</protein>
<proteinExistence type="predicted"/>
<gene>
    <name evidence="2" type="ORF">KME15_24915</name>
</gene>
<accession>A0A951QHK4</accession>
<name>A0A951QHK4_9CYAN</name>